<dbReference type="OrthoDB" id="10278385at2759"/>
<dbReference type="AlphaFoldDB" id="A0A2P5EDH3"/>
<evidence type="ECO:0000313" key="2">
    <source>
        <dbReference type="Proteomes" id="UP000237000"/>
    </source>
</evidence>
<comment type="caution">
    <text evidence="1">The sequence shown here is derived from an EMBL/GenBank/DDBJ whole genome shotgun (WGS) entry which is preliminary data.</text>
</comment>
<protein>
    <submittedName>
        <fullName evidence="1">Uncharacterized protein</fullName>
    </submittedName>
</protein>
<name>A0A2P5EDH3_TREOI</name>
<evidence type="ECO:0000313" key="1">
    <source>
        <dbReference type="EMBL" id="PON83599.1"/>
    </source>
</evidence>
<dbReference type="Proteomes" id="UP000237000">
    <property type="component" value="Unassembled WGS sequence"/>
</dbReference>
<reference evidence="2" key="1">
    <citation type="submission" date="2016-06" db="EMBL/GenBank/DDBJ databases">
        <title>Parallel loss of symbiosis genes in relatives of nitrogen-fixing non-legume Parasponia.</title>
        <authorList>
            <person name="Van Velzen R."/>
            <person name="Holmer R."/>
            <person name="Bu F."/>
            <person name="Rutten L."/>
            <person name="Van Zeijl A."/>
            <person name="Liu W."/>
            <person name="Santuari L."/>
            <person name="Cao Q."/>
            <person name="Sharma T."/>
            <person name="Shen D."/>
            <person name="Roswanjaya Y."/>
            <person name="Wardhani T."/>
            <person name="Kalhor M.S."/>
            <person name="Jansen J."/>
            <person name="Van den Hoogen J."/>
            <person name="Gungor B."/>
            <person name="Hartog M."/>
            <person name="Hontelez J."/>
            <person name="Verver J."/>
            <person name="Yang W.-C."/>
            <person name="Schijlen E."/>
            <person name="Repin R."/>
            <person name="Schilthuizen M."/>
            <person name="Schranz E."/>
            <person name="Heidstra R."/>
            <person name="Miyata K."/>
            <person name="Fedorova E."/>
            <person name="Kohlen W."/>
            <person name="Bisseling T."/>
            <person name="Smit S."/>
            <person name="Geurts R."/>
        </authorList>
    </citation>
    <scope>NUCLEOTIDE SEQUENCE [LARGE SCALE GENOMIC DNA]</scope>
    <source>
        <strain evidence="2">cv. RG33-2</strain>
    </source>
</reference>
<dbReference type="EMBL" id="JXTC01000175">
    <property type="protein sequence ID" value="PON83599.1"/>
    <property type="molecule type" value="Genomic_DNA"/>
</dbReference>
<proteinExistence type="predicted"/>
<sequence>MIFSTFIYAFETYSFIFQNMTYILSNPQSTTLSRIFSRLFTNNFPTYFLYQIMHPNLTAIFDGYERLVDKNFNPYCWKETTTFQYLFYKISLLPFEKTCNIKKDILLHIIESIITYSQHF</sequence>
<gene>
    <name evidence="1" type="ORF">TorRG33x02_205560</name>
</gene>
<accession>A0A2P5EDH3</accession>
<dbReference type="InParanoid" id="A0A2P5EDH3"/>
<keyword evidence="2" id="KW-1185">Reference proteome</keyword>
<organism evidence="1 2">
    <name type="scientific">Trema orientale</name>
    <name type="common">Charcoal tree</name>
    <name type="synonym">Celtis orientalis</name>
    <dbReference type="NCBI Taxonomy" id="63057"/>
    <lineage>
        <taxon>Eukaryota</taxon>
        <taxon>Viridiplantae</taxon>
        <taxon>Streptophyta</taxon>
        <taxon>Embryophyta</taxon>
        <taxon>Tracheophyta</taxon>
        <taxon>Spermatophyta</taxon>
        <taxon>Magnoliopsida</taxon>
        <taxon>eudicotyledons</taxon>
        <taxon>Gunneridae</taxon>
        <taxon>Pentapetalae</taxon>
        <taxon>rosids</taxon>
        <taxon>fabids</taxon>
        <taxon>Rosales</taxon>
        <taxon>Cannabaceae</taxon>
        <taxon>Trema</taxon>
    </lineage>
</organism>